<protein>
    <submittedName>
        <fullName evidence="1">Uncharacterized protein</fullName>
    </submittedName>
</protein>
<keyword evidence="2" id="KW-1185">Reference proteome</keyword>
<evidence type="ECO:0000313" key="1">
    <source>
        <dbReference type="EMBL" id="GJC78639.1"/>
    </source>
</evidence>
<dbReference type="Proteomes" id="UP001055172">
    <property type="component" value="Unassembled WGS sequence"/>
</dbReference>
<sequence>MANACQQPTLVLACRAAKDNARIASKQPHAMKRPPFVAHLATTCSMAPTISTVNDIMSPSLV</sequence>
<gene>
    <name evidence="1" type="ORF">ColLi_01477</name>
</gene>
<name>A0AA37LN07_9PEZI</name>
<dbReference type="EMBL" id="BPPX01000003">
    <property type="protein sequence ID" value="GJC78639.1"/>
    <property type="molecule type" value="Genomic_DNA"/>
</dbReference>
<organism evidence="1 2">
    <name type="scientific">Colletotrichum liriopes</name>
    <dbReference type="NCBI Taxonomy" id="708192"/>
    <lineage>
        <taxon>Eukaryota</taxon>
        <taxon>Fungi</taxon>
        <taxon>Dikarya</taxon>
        <taxon>Ascomycota</taxon>
        <taxon>Pezizomycotina</taxon>
        <taxon>Sordariomycetes</taxon>
        <taxon>Hypocreomycetidae</taxon>
        <taxon>Glomerellales</taxon>
        <taxon>Glomerellaceae</taxon>
        <taxon>Colletotrichum</taxon>
        <taxon>Colletotrichum spaethianum species complex</taxon>
    </lineage>
</organism>
<reference evidence="1 2" key="1">
    <citation type="submission" date="2021-07" db="EMBL/GenBank/DDBJ databases">
        <title>Genome data of Colletotrichum spaethianum.</title>
        <authorList>
            <person name="Utami Y.D."/>
            <person name="Hiruma K."/>
        </authorList>
    </citation>
    <scope>NUCLEOTIDE SEQUENCE [LARGE SCALE GENOMIC DNA]</scope>
    <source>
        <strain evidence="1 2">MAFF 242679</strain>
    </source>
</reference>
<comment type="caution">
    <text evidence="1">The sequence shown here is derived from an EMBL/GenBank/DDBJ whole genome shotgun (WGS) entry which is preliminary data.</text>
</comment>
<dbReference type="AlphaFoldDB" id="A0AA37LN07"/>
<accession>A0AA37LN07</accession>
<evidence type="ECO:0000313" key="2">
    <source>
        <dbReference type="Proteomes" id="UP001055172"/>
    </source>
</evidence>
<proteinExistence type="predicted"/>